<dbReference type="PROSITE" id="PS00284">
    <property type="entry name" value="SERPIN"/>
    <property type="match status" value="1"/>
</dbReference>
<dbReference type="Gene3D" id="2.30.39.10">
    <property type="entry name" value="Alpha-1-antitrypsin, domain 1"/>
    <property type="match status" value="1"/>
</dbReference>
<name>A0AAW1U1K5_9CUCU</name>
<evidence type="ECO:0000313" key="8">
    <source>
        <dbReference type="Proteomes" id="UP001431783"/>
    </source>
</evidence>
<accession>A0AAW1U1K5</accession>
<evidence type="ECO:0000256" key="1">
    <source>
        <dbReference type="ARBA" id="ARBA00009500"/>
    </source>
</evidence>
<evidence type="ECO:0000256" key="4">
    <source>
        <dbReference type="RuleBase" id="RU000411"/>
    </source>
</evidence>
<feature type="chain" id="PRO_5043699409" description="Serpin domain-containing protein" evidence="5">
    <location>
        <begin position="16"/>
        <end position="389"/>
    </location>
</feature>
<keyword evidence="8" id="KW-1185">Reference proteome</keyword>
<evidence type="ECO:0000256" key="2">
    <source>
        <dbReference type="ARBA" id="ARBA00022690"/>
    </source>
</evidence>
<dbReference type="EMBL" id="JARQZJ010000032">
    <property type="protein sequence ID" value="KAK9874770.1"/>
    <property type="molecule type" value="Genomic_DNA"/>
</dbReference>
<organism evidence="7 8">
    <name type="scientific">Henosepilachna vigintioctopunctata</name>
    <dbReference type="NCBI Taxonomy" id="420089"/>
    <lineage>
        <taxon>Eukaryota</taxon>
        <taxon>Metazoa</taxon>
        <taxon>Ecdysozoa</taxon>
        <taxon>Arthropoda</taxon>
        <taxon>Hexapoda</taxon>
        <taxon>Insecta</taxon>
        <taxon>Pterygota</taxon>
        <taxon>Neoptera</taxon>
        <taxon>Endopterygota</taxon>
        <taxon>Coleoptera</taxon>
        <taxon>Polyphaga</taxon>
        <taxon>Cucujiformia</taxon>
        <taxon>Coccinelloidea</taxon>
        <taxon>Coccinellidae</taxon>
        <taxon>Epilachninae</taxon>
        <taxon>Epilachnini</taxon>
        <taxon>Henosepilachna</taxon>
    </lineage>
</organism>
<dbReference type="InterPro" id="IPR000215">
    <property type="entry name" value="Serpin_fam"/>
</dbReference>
<keyword evidence="3" id="KW-0722">Serine protease inhibitor</keyword>
<feature type="signal peptide" evidence="5">
    <location>
        <begin position="1"/>
        <end position="15"/>
    </location>
</feature>
<dbReference type="PANTHER" id="PTHR11461">
    <property type="entry name" value="SERINE PROTEASE INHIBITOR, SERPIN"/>
    <property type="match status" value="1"/>
</dbReference>
<dbReference type="InterPro" id="IPR042185">
    <property type="entry name" value="Serpin_sf_2"/>
</dbReference>
<proteinExistence type="inferred from homology"/>
<dbReference type="InterPro" id="IPR042178">
    <property type="entry name" value="Serpin_sf_1"/>
</dbReference>
<evidence type="ECO:0000313" key="7">
    <source>
        <dbReference type="EMBL" id="KAK9874770.1"/>
    </source>
</evidence>
<dbReference type="Proteomes" id="UP001431783">
    <property type="component" value="Unassembled WGS sequence"/>
</dbReference>
<dbReference type="SUPFAM" id="SSF56574">
    <property type="entry name" value="Serpins"/>
    <property type="match status" value="1"/>
</dbReference>
<evidence type="ECO:0000259" key="6">
    <source>
        <dbReference type="SMART" id="SM00093"/>
    </source>
</evidence>
<comment type="similarity">
    <text evidence="1 4">Belongs to the serpin family.</text>
</comment>
<protein>
    <recommendedName>
        <fullName evidence="6">Serpin domain-containing protein</fullName>
    </recommendedName>
</protein>
<keyword evidence="5" id="KW-0732">Signal</keyword>
<gene>
    <name evidence="7" type="ORF">WA026_005577</name>
</gene>
<sequence length="389" mass="43606">MKILVLFLLVNYVVGYEDPAFKDLAQSNNAFSSKLHKELSKSKAENFIVSPFSAETILALTALGAKGGTATELFRGLCLPPDPQRVKDQFSSVRPYIKTGRFSTLLTANRIYVENGFGIVPEFIETSGNYFDADIQNVNFGQTEETSLKINNWVESKTNGKIKKLVSSDILNELTRVVLVNALYFKGIWVNPFRKQHTQLMGFYNTPTDIVQVQTMQSTAYREYADNDDLDATFVNLPYVGTDLHLNLVIPKKVDGLNSIESKMDLVLKPQNYTKETIKLFLPKFKVEMTMNLVPSLQNLGITRLFNRDADLSGISIKEGLYVSNVVQKVFMNVDERGTEAAAATAVISNARSAAIPRQSKLEIKVDRPFLFFLKLKNMVLFSGRIAVL</sequence>
<feature type="domain" description="Serpin" evidence="6">
    <location>
        <begin position="33"/>
        <end position="389"/>
    </location>
</feature>
<keyword evidence="2" id="KW-0646">Protease inhibitor</keyword>
<comment type="caution">
    <text evidence="7">The sequence shown here is derived from an EMBL/GenBank/DDBJ whole genome shotgun (WGS) entry which is preliminary data.</text>
</comment>
<dbReference type="GO" id="GO:0005615">
    <property type="term" value="C:extracellular space"/>
    <property type="evidence" value="ECO:0007669"/>
    <property type="project" value="InterPro"/>
</dbReference>
<dbReference type="Gene3D" id="3.30.497.10">
    <property type="entry name" value="Antithrombin, subunit I, domain 2"/>
    <property type="match status" value="1"/>
</dbReference>
<dbReference type="GO" id="GO:0004867">
    <property type="term" value="F:serine-type endopeptidase inhibitor activity"/>
    <property type="evidence" value="ECO:0007669"/>
    <property type="project" value="UniProtKB-KW"/>
</dbReference>
<evidence type="ECO:0000256" key="5">
    <source>
        <dbReference type="SAM" id="SignalP"/>
    </source>
</evidence>
<dbReference type="SMART" id="SM00093">
    <property type="entry name" value="SERPIN"/>
    <property type="match status" value="1"/>
</dbReference>
<reference evidence="7 8" key="1">
    <citation type="submission" date="2023-03" db="EMBL/GenBank/DDBJ databases">
        <title>Genome insight into feeding habits of ladybird beetles.</title>
        <authorList>
            <person name="Li H.-S."/>
            <person name="Huang Y.-H."/>
            <person name="Pang H."/>
        </authorList>
    </citation>
    <scope>NUCLEOTIDE SEQUENCE [LARGE SCALE GENOMIC DNA]</scope>
    <source>
        <strain evidence="7">SYSU_2023b</strain>
        <tissue evidence="7">Whole body</tissue>
    </source>
</reference>
<dbReference type="InterPro" id="IPR023796">
    <property type="entry name" value="Serpin_dom"/>
</dbReference>
<dbReference type="PANTHER" id="PTHR11461:SF211">
    <property type="entry name" value="GH10112P-RELATED"/>
    <property type="match status" value="1"/>
</dbReference>
<dbReference type="AlphaFoldDB" id="A0AAW1U1K5"/>
<dbReference type="InterPro" id="IPR036186">
    <property type="entry name" value="Serpin_sf"/>
</dbReference>
<dbReference type="Pfam" id="PF00079">
    <property type="entry name" value="Serpin"/>
    <property type="match status" value="1"/>
</dbReference>
<dbReference type="InterPro" id="IPR023795">
    <property type="entry name" value="Serpin_CS"/>
</dbReference>
<evidence type="ECO:0000256" key="3">
    <source>
        <dbReference type="ARBA" id="ARBA00022900"/>
    </source>
</evidence>